<evidence type="ECO:0000313" key="6">
    <source>
        <dbReference type="Proteomes" id="UP000001861"/>
    </source>
</evidence>
<dbReference type="PANTHER" id="PTHR10908">
    <property type="entry name" value="SEROTONIN N-ACETYLTRANSFERASE"/>
    <property type="match status" value="1"/>
</dbReference>
<dbReference type="EMBL" id="AACS02000012">
    <property type="protein sequence ID" value="EAU86882.2"/>
    <property type="molecule type" value="Genomic_DNA"/>
</dbReference>
<dbReference type="GO" id="GO:0005737">
    <property type="term" value="C:cytoplasm"/>
    <property type="evidence" value="ECO:0007669"/>
    <property type="project" value="TreeGrafter"/>
</dbReference>
<dbReference type="InterPro" id="IPR051635">
    <property type="entry name" value="SNAT-like"/>
</dbReference>
<dbReference type="InterPro" id="IPR000182">
    <property type="entry name" value="GNAT_dom"/>
</dbReference>
<dbReference type="CDD" id="cd04301">
    <property type="entry name" value="NAT_SF"/>
    <property type="match status" value="1"/>
</dbReference>
<keyword evidence="2" id="KW-0012">Acyltransferase</keyword>
<dbReference type="FunCoup" id="A8NMM8">
    <property type="interactions" value="156"/>
</dbReference>
<dbReference type="SUPFAM" id="SSF55729">
    <property type="entry name" value="Acyl-CoA N-acyltransferases (Nat)"/>
    <property type="match status" value="1"/>
</dbReference>
<protein>
    <submittedName>
        <fullName evidence="5">Serotonin N-acetyltransferase</fullName>
    </submittedName>
</protein>
<comment type="caution">
    <text evidence="5">The sequence shown here is derived from an EMBL/GenBank/DDBJ whole genome shotgun (WGS) entry which is preliminary data.</text>
</comment>
<dbReference type="Proteomes" id="UP000001861">
    <property type="component" value="Unassembled WGS sequence"/>
</dbReference>
<evidence type="ECO:0000256" key="2">
    <source>
        <dbReference type="ARBA" id="ARBA00023315"/>
    </source>
</evidence>
<organism evidence="5 6">
    <name type="scientific">Coprinopsis cinerea (strain Okayama-7 / 130 / ATCC MYA-4618 / FGSC 9003)</name>
    <name type="common">Inky cap fungus</name>
    <name type="synonym">Hormographiella aspergillata</name>
    <dbReference type="NCBI Taxonomy" id="240176"/>
    <lineage>
        <taxon>Eukaryota</taxon>
        <taxon>Fungi</taxon>
        <taxon>Dikarya</taxon>
        <taxon>Basidiomycota</taxon>
        <taxon>Agaricomycotina</taxon>
        <taxon>Agaricomycetes</taxon>
        <taxon>Agaricomycetidae</taxon>
        <taxon>Agaricales</taxon>
        <taxon>Agaricineae</taxon>
        <taxon>Psathyrellaceae</taxon>
        <taxon>Coprinopsis</taxon>
    </lineage>
</organism>
<dbReference type="STRING" id="240176.A8NMM8"/>
<evidence type="ECO:0000256" key="3">
    <source>
        <dbReference type="SAM" id="MobiDB-lite"/>
    </source>
</evidence>
<dbReference type="GeneID" id="6011471"/>
<dbReference type="AlphaFoldDB" id="A8NMM8"/>
<dbReference type="KEGG" id="cci:CC1G_11601"/>
<feature type="domain" description="N-acetyltransferase" evidence="4">
    <location>
        <begin position="3"/>
        <end position="163"/>
    </location>
</feature>
<reference evidence="5 6" key="1">
    <citation type="journal article" date="2010" name="Proc. Natl. Acad. Sci. U.S.A.">
        <title>Insights into evolution of multicellular fungi from the assembled chromosomes of the mushroom Coprinopsis cinerea (Coprinus cinereus).</title>
        <authorList>
            <person name="Stajich J.E."/>
            <person name="Wilke S.K."/>
            <person name="Ahren D."/>
            <person name="Au C.H."/>
            <person name="Birren B.W."/>
            <person name="Borodovsky M."/>
            <person name="Burns C."/>
            <person name="Canback B."/>
            <person name="Casselton L.A."/>
            <person name="Cheng C.K."/>
            <person name="Deng J."/>
            <person name="Dietrich F.S."/>
            <person name="Fargo D.C."/>
            <person name="Farman M.L."/>
            <person name="Gathman A.C."/>
            <person name="Goldberg J."/>
            <person name="Guigo R."/>
            <person name="Hoegger P.J."/>
            <person name="Hooker J.B."/>
            <person name="Huggins A."/>
            <person name="James T.Y."/>
            <person name="Kamada T."/>
            <person name="Kilaru S."/>
            <person name="Kodira C."/>
            <person name="Kues U."/>
            <person name="Kupfer D."/>
            <person name="Kwan H.S."/>
            <person name="Lomsadze A."/>
            <person name="Li W."/>
            <person name="Lilly W.W."/>
            <person name="Ma L.J."/>
            <person name="Mackey A.J."/>
            <person name="Manning G."/>
            <person name="Martin F."/>
            <person name="Muraguchi H."/>
            <person name="Natvig D.O."/>
            <person name="Palmerini H."/>
            <person name="Ramesh M.A."/>
            <person name="Rehmeyer C.J."/>
            <person name="Roe B.A."/>
            <person name="Shenoy N."/>
            <person name="Stanke M."/>
            <person name="Ter-Hovhannisyan V."/>
            <person name="Tunlid A."/>
            <person name="Velagapudi R."/>
            <person name="Vision T.J."/>
            <person name="Zeng Q."/>
            <person name="Zolan M.E."/>
            <person name="Pukkila P.J."/>
        </authorList>
    </citation>
    <scope>NUCLEOTIDE SEQUENCE [LARGE SCALE GENOMIC DNA]</scope>
    <source>
        <strain evidence="6">Okayama-7 / 130 / ATCC MYA-4618 / FGSC 9003</strain>
    </source>
</reference>
<evidence type="ECO:0000259" key="4">
    <source>
        <dbReference type="PROSITE" id="PS51186"/>
    </source>
</evidence>
<name>A8NMM8_COPC7</name>
<sequence>MTLTFDYVEPDQLQDAINIEQDGYPADEAASLSAFRLRQSQAPDLFLGAYIDGKLVGYVCSTLSNDETLTEESMKRHVPGGKSVCVHSVCVDRGMWGKGVGGRLLGEYVKRVGEAGVNKYERILLITHDELRGFYEKAGFEWVGESSVVHGARKWYEMRILLDRAPQISQDVLKELLKPTQKEELRTPHLVSSSSSQVPSSAQQSTSQERTSQEKAPNFLSEFKDAFEDLVVQHPTDQGVLVNKYDLMCPRGCRSVILKRGVGIWNHQIHLPTPSSLLSPPRRPPRTGGS</sequence>
<keyword evidence="1" id="KW-0808">Transferase</keyword>
<dbReference type="PANTHER" id="PTHR10908:SF0">
    <property type="entry name" value="SEROTONIN N-ACETYLTRANSFERASE"/>
    <property type="match status" value="1"/>
</dbReference>
<gene>
    <name evidence="5" type="ORF">CC1G_11601</name>
</gene>
<dbReference type="OrthoDB" id="30840at2759"/>
<dbReference type="HOGENOM" id="CLU_070381_0_0_1"/>
<accession>A8NMM8</accession>
<proteinExistence type="predicted"/>
<dbReference type="eggNOG" id="KOG4144">
    <property type="taxonomic scope" value="Eukaryota"/>
</dbReference>
<keyword evidence="6" id="KW-1185">Reference proteome</keyword>
<dbReference type="OMA" id="WCEEGGS"/>
<evidence type="ECO:0000256" key="1">
    <source>
        <dbReference type="ARBA" id="ARBA00022679"/>
    </source>
</evidence>
<dbReference type="InterPro" id="IPR016181">
    <property type="entry name" value="Acyl_CoA_acyltransferase"/>
</dbReference>
<dbReference type="Pfam" id="PF00583">
    <property type="entry name" value="Acetyltransf_1"/>
    <property type="match status" value="1"/>
</dbReference>
<dbReference type="RefSeq" id="XP_001834952.2">
    <property type="nucleotide sequence ID" value="XM_001834900.2"/>
</dbReference>
<feature type="compositionally biased region" description="Low complexity" evidence="3">
    <location>
        <begin position="192"/>
        <end position="210"/>
    </location>
</feature>
<dbReference type="GO" id="GO:0004059">
    <property type="term" value="F:aralkylamine N-acetyltransferase activity"/>
    <property type="evidence" value="ECO:0007669"/>
    <property type="project" value="TreeGrafter"/>
</dbReference>
<feature type="region of interest" description="Disordered" evidence="3">
    <location>
        <begin position="184"/>
        <end position="216"/>
    </location>
</feature>
<evidence type="ECO:0000313" key="5">
    <source>
        <dbReference type="EMBL" id="EAU86882.2"/>
    </source>
</evidence>
<dbReference type="Gene3D" id="3.40.630.30">
    <property type="match status" value="1"/>
</dbReference>
<dbReference type="InParanoid" id="A8NMM8"/>
<dbReference type="VEuPathDB" id="FungiDB:CC1G_11601"/>
<dbReference type="PROSITE" id="PS51186">
    <property type="entry name" value="GNAT"/>
    <property type="match status" value="1"/>
</dbReference>